<evidence type="ECO:0000256" key="4">
    <source>
        <dbReference type="ARBA" id="ARBA00022989"/>
    </source>
</evidence>
<comment type="caution">
    <text evidence="7">The sequence shown here is derived from an EMBL/GenBank/DDBJ whole genome shotgun (WGS) entry which is preliminary data.</text>
</comment>
<evidence type="ECO:0000256" key="5">
    <source>
        <dbReference type="ARBA" id="ARBA00023136"/>
    </source>
</evidence>
<dbReference type="InterPro" id="IPR002549">
    <property type="entry name" value="AI-2E-like"/>
</dbReference>
<comment type="similarity">
    <text evidence="2">Belongs to the autoinducer-2 exporter (AI-2E) (TC 2.A.86) family.</text>
</comment>
<proteinExistence type="inferred from homology"/>
<feature type="transmembrane region" description="Helical" evidence="6">
    <location>
        <begin position="12"/>
        <end position="40"/>
    </location>
</feature>
<feature type="transmembrane region" description="Helical" evidence="6">
    <location>
        <begin position="61"/>
        <end position="86"/>
    </location>
</feature>
<keyword evidence="5 6" id="KW-0472">Membrane</keyword>
<keyword evidence="4 6" id="KW-1133">Transmembrane helix</keyword>
<protein>
    <submittedName>
        <fullName evidence="7">AI-2E family transporter</fullName>
    </submittedName>
</protein>
<evidence type="ECO:0000313" key="8">
    <source>
        <dbReference type="Proteomes" id="UP000739411"/>
    </source>
</evidence>
<dbReference type="EMBL" id="JADJMS010000047">
    <property type="protein sequence ID" value="MBK7417030.1"/>
    <property type="molecule type" value="Genomic_DNA"/>
</dbReference>
<gene>
    <name evidence="7" type="ORF">IPJ38_19935</name>
</gene>
<feature type="transmembrane region" description="Helical" evidence="6">
    <location>
        <begin position="148"/>
        <end position="167"/>
    </location>
</feature>
<reference evidence="7 8" key="1">
    <citation type="submission" date="2020-10" db="EMBL/GenBank/DDBJ databases">
        <title>Connecting structure to function with the recovery of over 1000 high-quality activated sludge metagenome-assembled genomes encoding full-length rRNA genes using long-read sequencing.</title>
        <authorList>
            <person name="Singleton C.M."/>
            <person name="Petriglieri F."/>
            <person name="Kristensen J.M."/>
            <person name="Kirkegaard R.H."/>
            <person name="Michaelsen T.Y."/>
            <person name="Andersen M.H."/>
            <person name="Karst S.M."/>
            <person name="Dueholm M.S."/>
            <person name="Nielsen P.H."/>
            <person name="Albertsen M."/>
        </authorList>
    </citation>
    <scope>NUCLEOTIDE SEQUENCE [LARGE SCALE GENOMIC DNA]</scope>
    <source>
        <strain evidence="7">EsbW_18-Q3-R4-48_BATAC.463</strain>
    </source>
</reference>
<sequence>MSSSLIKQTQIASWILAGLALVAVLHLHLLPSLLAGLLVYQLVHLLAPRLQRHFASERTQLAALFLLASLVVGAITAAVIATIAFFKGDSGNMALLFGKMAQILEDARISMPSWVIDLLPENETGLRETSIEWLRDHATELRTLGKEAGITLAHILIGLIIGAMISLQQACDAAPQGPLAKALIERASNFADAFRRIVFAQVRISALNTLLTATYLAIVLPLLDIHLPLTKTLIAVTFIAGLLPVIGNLISNTVIVVVSLAHSPHTALLSLAFLVIVHKLEYFLNARIVGGQINAKAWELLIAMLLMEALFGLPGVVAAPIAYAWIKRELDNAGLL</sequence>
<dbReference type="Pfam" id="PF01594">
    <property type="entry name" value="AI-2E_transport"/>
    <property type="match status" value="1"/>
</dbReference>
<keyword evidence="3 6" id="KW-0812">Transmembrane</keyword>
<dbReference type="AlphaFoldDB" id="A0A935KCQ1"/>
<feature type="transmembrane region" description="Helical" evidence="6">
    <location>
        <begin position="297"/>
        <end position="326"/>
    </location>
</feature>
<organism evidence="7 8">
    <name type="scientific">Candidatus Dechloromonas phosphorivorans</name>
    <dbReference type="NCBI Taxonomy" id="2899244"/>
    <lineage>
        <taxon>Bacteria</taxon>
        <taxon>Pseudomonadati</taxon>
        <taxon>Pseudomonadota</taxon>
        <taxon>Betaproteobacteria</taxon>
        <taxon>Rhodocyclales</taxon>
        <taxon>Azonexaceae</taxon>
        <taxon>Dechloromonas</taxon>
    </lineage>
</organism>
<evidence type="ECO:0000313" key="7">
    <source>
        <dbReference type="EMBL" id="MBK7417030.1"/>
    </source>
</evidence>
<dbReference type="Proteomes" id="UP000739411">
    <property type="component" value="Unassembled WGS sequence"/>
</dbReference>
<evidence type="ECO:0000256" key="1">
    <source>
        <dbReference type="ARBA" id="ARBA00004141"/>
    </source>
</evidence>
<accession>A0A935KCQ1</accession>
<evidence type="ECO:0000256" key="3">
    <source>
        <dbReference type="ARBA" id="ARBA00022692"/>
    </source>
</evidence>
<evidence type="ECO:0000256" key="2">
    <source>
        <dbReference type="ARBA" id="ARBA00009773"/>
    </source>
</evidence>
<evidence type="ECO:0000256" key="6">
    <source>
        <dbReference type="SAM" id="Phobius"/>
    </source>
</evidence>
<name>A0A935KCQ1_9RHOO</name>
<comment type="subcellular location">
    <subcellularLocation>
        <location evidence="1">Membrane</location>
        <topology evidence="1">Multi-pass membrane protein</topology>
    </subcellularLocation>
</comment>
<dbReference type="GO" id="GO:0016020">
    <property type="term" value="C:membrane"/>
    <property type="evidence" value="ECO:0007669"/>
    <property type="project" value="UniProtKB-SubCell"/>
</dbReference>
<feature type="transmembrane region" description="Helical" evidence="6">
    <location>
        <begin position="204"/>
        <end position="223"/>
    </location>
</feature>